<dbReference type="EMBL" id="KQ241598">
    <property type="protein sequence ID" value="KNC87857.1"/>
    <property type="molecule type" value="Genomic_DNA"/>
</dbReference>
<protein>
    <submittedName>
        <fullName evidence="1">Uncharacterized protein</fullName>
    </submittedName>
</protein>
<organism evidence="1 2">
    <name type="scientific">Sphaeroforma arctica JP610</name>
    <dbReference type="NCBI Taxonomy" id="667725"/>
    <lineage>
        <taxon>Eukaryota</taxon>
        <taxon>Ichthyosporea</taxon>
        <taxon>Ichthyophonida</taxon>
        <taxon>Sphaeroforma</taxon>
    </lineage>
</organism>
<evidence type="ECO:0000313" key="1">
    <source>
        <dbReference type="EMBL" id="KNC87857.1"/>
    </source>
</evidence>
<reference evidence="1 2" key="1">
    <citation type="submission" date="2011-02" db="EMBL/GenBank/DDBJ databases">
        <title>The Genome Sequence of Sphaeroforma arctica JP610.</title>
        <authorList>
            <consortium name="The Broad Institute Genome Sequencing Platform"/>
            <person name="Russ C."/>
            <person name="Cuomo C."/>
            <person name="Young S.K."/>
            <person name="Zeng Q."/>
            <person name="Gargeya S."/>
            <person name="Alvarado L."/>
            <person name="Berlin A."/>
            <person name="Chapman S.B."/>
            <person name="Chen Z."/>
            <person name="Freedman E."/>
            <person name="Gellesch M."/>
            <person name="Goldberg J."/>
            <person name="Griggs A."/>
            <person name="Gujja S."/>
            <person name="Heilman E."/>
            <person name="Heiman D."/>
            <person name="Howarth C."/>
            <person name="Mehta T."/>
            <person name="Neiman D."/>
            <person name="Pearson M."/>
            <person name="Roberts A."/>
            <person name="Saif S."/>
            <person name="Shea T."/>
            <person name="Shenoy N."/>
            <person name="Sisk P."/>
            <person name="Stolte C."/>
            <person name="Sykes S."/>
            <person name="White J."/>
            <person name="Yandava C."/>
            <person name="Burger G."/>
            <person name="Gray M.W."/>
            <person name="Holland P.W.H."/>
            <person name="King N."/>
            <person name="Lang F.B.F."/>
            <person name="Roger A.J."/>
            <person name="Ruiz-Trillo I."/>
            <person name="Haas B."/>
            <person name="Nusbaum C."/>
            <person name="Birren B."/>
        </authorList>
    </citation>
    <scope>NUCLEOTIDE SEQUENCE [LARGE SCALE GENOMIC DNA]</scope>
    <source>
        <strain evidence="1 2">JP610</strain>
    </source>
</reference>
<accession>A0A0L0GFQ5</accession>
<sequence>MANLTKFSVFGSCGRLLLSTNRMSTELLQNLLKTRPTYIDCREFMDDCPPEMTATSVVPTEPDKWEFVVASNTAELPPNRTFPQFGGPVIVARKLAYDPLQVQFRKRVKALHERRIRPVSRKFRIPPTVGRRLSTVYETFHELHEGSLKQGVPEIRISCYDGPLVIPVEAIPLPVEVADSKVESPVEVPDLGENVDTRDCWYGVTHAKLQYASM</sequence>
<proteinExistence type="predicted"/>
<keyword evidence="2" id="KW-1185">Reference proteome</keyword>
<dbReference type="Proteomes" id="UP000054560">
    <property type="component" value="Unassembled WGS sequence"/>
</dbReference>
<gene>
    <name evidence="1" type="ORF">SARC_00114</name>
</gene>
<evidence type="ECO:0000313" key="2">
    <source>
        <dbReference type="Proteomes" id="UP000054560"/>
    </source>
</evidence>
<dbReference type="AlphaFoldDB" id="A0A0L0GFQ5"/>
<name>A0A0L0GFQ5_9EUKA</name>
<dbReference type="RefSeq" id="XP_014161759.1">
    <property type="nucleotide sequence ID" value="XM_014306284.1"/>
</dbReference>
<dbReference type="GeneID" id="25900618"/>